<keyword evidence="2" id="KW-1185">Reference proteome</keyword>
<comment type="caution">
    <text evidence="1">The sequence shown here is derived from an EMBL/GenBank/DDBJ whole genome shotgun (WGS) entry which is preliminary data.</text>
</comment>
<dbReference type="EMBL" id="MU970057">
    <property type="protein sequence ID" value="KAK9323820.1"/>
    <property type="molecule type" value="Genomic_DNA"/>
</dbReference>
<evidence type="ECO:0000313" key="2">
    <source>
        <dbReference type="Proteomes" id="UP001489719"/>
    </source>
</evidence>
<proteinExistence type="predicted"/>
<accession>A0ACC3TSX7</accession>
<dbReference type="Proteomes" id="UP001489719">
    <property type="component" value="Unassembled WGS sequence"/>
</dbReference>
<sequence length="157" mass="17485">MICFVQDPATRRKTMVVSLSVMIGFVFGLFFAFRLSWLVKSSAIYSGYLPDSRRCYASEVCPIVLRWAMSAGTNSGIALRGLNCVERKSSALSGSFRPLVVELMGFRHILRPGRNSDGNKQISIVQMAMGLVDVLRFWFLMSYVVCRTQHVSGASSL</sequence>
<name>A0ACC3TSX7_9ASCO</name>
<evidence type="ECO:0000313" key="1">
    <source>
        <dbReference type="EMBL" id="KAK9323820.1"/>
    </source>
</evidence>
<organism evidence="1 2">
    <name type="scientific">Lipomyces orientalis</name>
    <dbReference type="NCBI Taxonomy" id="1233043"/>
    <lineage>
        <taxon>Eukaryota</taxon>
        <taxon>Fungi</taxon>
        <taxon>Dikarya</taxon>
        <taxon>Ascomycota</taxon>
        <taxon>Saccharomycotina</taxon>
        <taxon>Lipomycetes</taxon>
        <taxon>Lipomycetales</taxon>
        <taxon>Lipomycetaceae</taxon>
        <taxon>Lipomyces</taxon>
    </lineage>
</organism>
<gene>
    <name evidence="1" type="ORF">V1517DRAFT_87585</name>
</gene>
<protein>
    <submittedName>
        <fullName evidence="1">Uncharacterized protein</fullName>
    </submittedName>
</protein>
<reference evidence="2" key="1">
    <citation type="journal article" date="2024" name="Front. Bioeng. Biotechnol.">
        <title>Genome-scale model development and genomic sequencing of the oleaginous clade Lipomyces.</title>
        <authorList>
            <person name="Czajka J.J."/>
            <person name="Han Y."/>
            <person name="Kim J."/>
            <person name="Mondo S.J."/>
            <person name="Hofstad B.A."/>
            <person name="Robles A."/>
            <person name="Haridas S."/>
            <person name="Riley R."/>
            <person name="LaButti K."/>
            <person name="Pangilinan J."/>
            <person name="Andreopoulos W."/>
            <person name="Lipzen A."/>
            <person name="Yan J."/>
            <person name="Wang M."/>
            <person name="Ng V."/>
            <person name="Grigoriev I.V."/>
            <person name="Spatafora J.W."/>
            <person name="Magnuson J.K."/>
            <person name="Baker S.E."/>
            <person name="Pomraning K.R."/>
        </authorList>
    </citation>
    <scope>NUCLEOTIDE SEQUENCE [LARGE SCALE GENOMIC DNA]</scope>
    <source>
        <strain evidence="2">CBS 10300</strain>
    </source>
</reference>